<protein>
    <submittedName>
        <fullName evidence="2">VOC family protein</fullName>
    </submittedName>
</protein>
<name>A0A3E1NNV5_9BACT</name>
<evidence type="ECO:0000313" key="2">
    <source>
        <dbReference type="EMBL" id="RFM29616.1"/>
    </source>
</evidence>
<accession>A0A3E1NNV5</accession>
<sequence length="134" mass="15123">MKLTPYLHFAGNAEEALNFYKEALGGEIIALQRYGDSPMPVDEDYKQKVIHARLTFGDNMIMVSDVFKGQPVSTEGNIQLSVEVPDRNQMETVFTKMAAGGKVVMPLQDQFWGAYFGMLQDPFGVSWMFNCEQK</sequence>
<dbReference type="PANTHER" id="PTHR33990:SF1">
    <property type="entry name" value="PROTEIN YJDN"/>
    <property type="match status" value="1"/>
</dbReference>
<dbReference type="InterPro" id="IPR029068">
    <property type="entry name" value="Glyas_Bleomycin-R_OHBP_Dase"/>
</dbReference>
<dbReference type="OrthoDB" id="9795306at2"/>
<dbReference type="Gene3D" id="3.10.180.10">
    <property type="entry name" value="2,3-Dihydroxybiphenyl 1,2-Dioxygenase, domain 1"/>
    <property type="match status" value="1"/>
</dbReference>
<dbReference type="CDD" id="cd06588">
    <property type="entry name" value="PhnB_like"/>
    <property type="match status" value="1"/>
</dbReference>
<evidence type="ECO:0000259" key="1">
    <source>
        <dbReference type="Pfam" id="PF00903"/>
    </source>
</evidence>
<feature type="domain" description="Glyoxalase/fosfomycin resistance/dioxygenase" evidence="1">
    <location>
        <begin position="8"/>
        <end position="129"/>
    </location>
</feature>
<comment type="caution">
    <text evidence="2">The sequence shown here is derived from an EMBL/GenBank/DDBJ whole genome shotgun (WGS) entry which is preliminary data.</text>
</comment>
<dbReference type="Pfam" id="PF00903">
    <property type="entry name" value="Glyoxalase"/>
    <property type="match status" value="1"/>
</dbReference>
<gene>
    <name evidence="2" type="ORF">DXN05_01125</name>
</gene>
<dbReference type="RefSeq" id="WP_116845373.1">
    <property type="nucleotide sequence ID" value="NZ_QTJU01000001.1"/>
</dbReference>
<evidence type="ECO:0000313" key="3">
    <source>
        <dbReference type="Proteomes" id="UP000261284"/>
    </source>
</evidence>
<dbReference type="InterPro" id="IPR004360">
    <property type="entry name" value="Glyas_Fos-R_dOase_dom"/>
</dbReference>
<dbReference type="AlphaFoldDB" id="A0A3E1NNV5"/>
<keyword evidence="3" id="KW-1185">Reference proteome</keyword>
<dbReference type="EMBL" id="QTJU01000001">
    <property type="protein sequence ID" value="RFM29616.1"/>
    <property type="molecule type" value="Genomic_DNA"/>
</dbReference>
<dbReference type="PANTHER" id="PTHR33990">
    <property type="entry name" value="PROTEIN YJDN-RELATED"/>
    <property type="match status" value="1"/>
</dbReference>
<proteinExistence type="predicted"/>
<dbReference type="SUPFAM" id="SSF54593">
    <property type="entry name" value="Glyoxalase/Bleomycin resistance protein/Dihydroxybiphenyl dioxygenase"/>
    <property type="match status" value="1"/>
</dbReference>
<dbReference type="InterPro" id="IPR028973">
    <property type="entry name" value="PhnB-like"/>
</dbReference>
<reference evidence="2 3" key="1">
    <citation type="submission" date="2018-08" db="EMBL/GenBank/DDBJ databases">
        <title>Chitinophagaceae sp. K23C18032701, a novel bacterium isolated from forest soil.</title>
        <authorList>
            <person name="Wang C."/>
        </authorList>
    </citation>
    <scope>NUCLEOTIDE SEQUENCE [LARGE SCALE GENOMIC DNA]</scope>
    <source>
        <strain evidence="2 3">K23C18032701</strain>
    </source>
</reference>
<organism evidence="2 3">
    <name type="scientific">Deminuibacter soli</name>
    <dbReference type="NCBI Taxonomy" id="2291815"/>
    <lineage>
        <taxon>Bacteria</taxon>
        <taxon>Pseudomonadati</taxon>
        <taxon>Bacteroidota</taxon>
        <taxon>Chitinophagia</taxon>
        <taxon>Chitinophagales</taxon>
        <taxon>Chitinophagaceae</taxon>
        <taxon>Deminuibacter</taxon>
    </lineage>
</organism>
<dbReference type="Proteomes" id="UP000261284">
    <property type="component" value="Unassembled WGS sequence"/>
</dbReference>